<dbReference type="Pfam" id="PF14247">
    <property type="entry name" value="DUF4344"/>
    <property type="match status" value="2"/>
</dbReference>
<evidence type="ECO:0000313" key="3">
    <source>
        <dbReference type="Proteomes" id="UP000244496"/>
    </source>
</evidence>
<dbReference type="OrthoDB" id="935695at2"/>
<accession>A0A2S0UNE2</accession>
<keyword evidence="3" id="KW-1185">Reference proteome</keyword>
<feature type="chain" id="PRO_5015490094" description="Metallopeptidase" evidence="1">
    <location>
        <begin position="31"/>
        <end position="257"/>
    </location>
</feature>
<keyword evidence="1" id="KW-0732">Signal</keyword>
<evidence type="ECO:0000313" key="2">
    <source>
        <dbReference type="EMBL" id="AWB49315.1"/>
    </source>
</evidence>
<dbReference type="AlphaFoldDB" id="A0A2S0UNE2"/>
<dbReference type="KEGG" id="geh:HYN69_13095"/>
<evidence type="ECO:0008006" key="4">
    <source>
        <dbReference type="Google" id="ProtNLM"/>
    </source>
</evidence>
<feature type="signal peptide" evidence="1">
    <location>
        <begin position="1"/>
        <end position="30"/>
    </location>
</feature>
<dbReference type="Proteomes" id="UP000244496">
    <property type="component" value="Chromosome"/>
</dbReference>
<reference evidence="2 3" key="1">
    <citation type="submission" date="2018-04" db="EMBL/GenBank/DDBJ databases">
        <title>Genome sequencing of Gemmobacter.</title>
        <authorList>
            <person name="Yi H."/>
            <person name="Baek M.-G."/>
        </authorList>
    </citation>
    <scope>NUCLEOTIDE SEQUENCE [LARGE SCALE GENOMIC DNA]</scope>
    <source>
        <strain evidence="2 3">HYN0069</strain>
    </source>
</reference>
<sequence>MPGAGYYVVLSMLKVLSVALLGLMPVAAVAQDVDWDSLDEDQINEITGSITTDLYHEMGHALIDIMDLPVLGNEEDAADIMSVFLINSLWEDEWAQQVMRASLATWAAIADSRGEGEPNWWDVHGPDKKRIATMACLFYGASPDTRGDFAADLAIPEDRAGSCPEEYAQIEESWGGFFQQLVDAGAGETMVWEEPKEETPLTDAMKEEVDYFNSILTLPSELVVRVAPCGQANAFYDSSDQSVTICSESAQQVIDRL</sequence>
<protein>
    <recommendedName>
        <fullName evidence="4">Metallopeptidase</fullName>
    </recommendedName>
</protein>
<dbReference type="EMBL" id="CP028918">
    <property type="protein sequence ID" value="AWB49315.1"/>
    <property type="molecule type" value="Genomic_DNA"/>
</dbReference>
<organism evidence="2 3">
    <name type="scientific">Paragemmobacter aquarius</name>
    <dbReference type="NCBI Taxonomy" id="2169400"/>
    <lineage>
        <taxon>Bacteria</taxon>
        <taxon>Pseudomonadati</taxon>
        <taxon>Pseudomonadota</taxon>
        <taxon>Alphaproteobacteria</taxon>
        <taxon>Rhodobacterales</taxon>
        <taxon>Paracoccaceae</taxon>
        <taxon>Paragemmobacter</taxon>
    </lineage>
</organism>
<gene>
    <name evidence="2" type="ORF">HYN69_13095</name>
</gene>
<proteinExistence type="predicted"/>
<name>A0A2S0UNE2_9RHOB</name>
<dbReference type="InterPro" id="IPR025644">
    <property type="entry name" value="DUF4344"/>
</dbReference>
<evidence type="ECO:0000256" key="1">
    <source>
        <dbReference type="SAM" id="SignalP"/>
    </source>
</evidence>
<dbReference type="RefSeq" id="WP_108436132.1">
    <property type="nucleotide sequence ID" value="NZ_CP028918.1"/>
</dbReference>